<dbReference type="Gene3D" id="3.30.450.20">
    <property type="entry name" value="PAS domain"/>
    <property type="match status" value="1"/>
</dbReference>
<evidence type="ECO:0000313" key="4">
    <source>
        <dbReference type="EMBL" id="HDR52447.1"/>
    </source>
</evidence>
<dbReference type="PROSITE" id="PS50113">
    <property type="entry name" value="PAC"/>
    <property type="match status" value="1"/>
</dbReference>
<sequence length="331" mass="38341">MKQPEKNIDESLEKRKQLEMLVSELKFELEEARSLLKEEQEARQFYQLIADFTFSWELWLDPQGNIKYCSPSCSDITGYSANQILDSPSVSELLVYGDDRPGFDGFLSGALNQMPGKTSHEFRILTRTRQLRWCSVNVRGVYDRQGRYLGIRASIHDITRLRRALGHITSLSTGKEMESRNRQRLKAELEMKERELVAYLLQLSRKNELIAQVIRQLEKMLEGKNPLTREPLQKLLQNLEQSSSETIDWEMVESQLENLYPGFMVRLHQKHSRLTSKENKLCACLRLGLTSREIAGLKNISPQSVEIARVRLRKKLKLAGSKRLANYLAEI</sequence>
<dbReference type="PROSITE" id="PS50112">
    <property type="entry name" value="PAS"/>
    <property type="match status" value="1"/>
</dbReference>
<feature type="coiled-coil region" evidence="1">
    <location>
        <begin position="175"/>
        <end position="202"/>
    </location>
</feature>
<dbReference type="Proteomes" id="UP000886047">
    <property type="component" value="Unassembled WGS sequence"/>
</dbReference>
<dbReference type="Gene3D" id="1.10.10.10">
    <property type="entry name" value="Winged helix-like DNA-binding domain superfamily/Winged helix DNA-binding domain"/>
    <property type="match status" value="1"/>
</dbReference>
<dbReference type="InterPro" id="IPR000792">
    <property type="entry name" value="Tscrpt_reg_LuxR_C"/>
</dbReference>
<proteinExistence type="predicted"/>
<dbReference type="InterPro" id="IPR001610">
    <property type="entry name" value="PAC"/>
</dbReference>
<dbReference type="InterPro" id="IPR016032">
    <property type="entry name" value="Sig_transdc_resp-reg_C-effctor"/>
</dbReference>
<evidence type="ECO:0000259" key="3">
    <source>
        <dbReference type="PROSITE" id="PS50113"/>
    </source>
</evidence>
<dbReference type="InterPro" id="IPR036388">
    <property type="entry name" value="WH-like_DNA-bd_sf"/>
</dbReference>
<dbReference type="CDD" id="cd00130">
    <property type="entry name" value="PAS"/>
    <property type="match status" value="1"/>
</dbReference>
<evidence type="ECO:0000259" key="2">
    <source>
        <dbReference type="PROSITE" id="PS50112"/>
    </source>
</evidence>
<name>A0A831PMM0_9BACT</name>
<reference evidence="4" key="1">
    <citation type="journal article" date="2020" name="mSystems">
        <title>Genome- and Community-Level Interaction Insights into Carbon Utilization and Element Cycling Functions of Hydrothermarchaeota in Hydrothermal Sediment.</title>
        <authorList>
            <person name="Zhou Z."/>
            <person name="Liu Y."/>
            <person name="Xu W."/>
            <person name="Pan J."/>
            <person name="Luo Z.H."/>
            <person name="Li M."/>
        </authorList>
    </citation>
    <scope>NUCLEOTIDE SEQUENCE [LARGE SCALE GENOMIC DNA]</scope>
    <source>
        <strain evidence="4">SpSt-1217</strain>
    </source>
</reference>
<dbReference type="SMART" id="SM00086">
    <property type="entry name" value="PAC"/>
    <property type="match status" value="1"/>
</dbReference>
<dbReference type="InterPro" id="IPR000700">
    <property type="entry name" value="PAS-assoc_C"/>
</dbReference>
<dbReference type="SMART" id="SM00421">
    <property type="entry name" value="HTH_LUXR"/>
    <property type="match status" value="1"/>
</dbReference>
<gene>
    <name evidence="4" type="ORF">ENN90_12645</name>
</gene>
<accession>A0A831PMM0</accession>
<dbReference type="AlphaFoldDB" id="A0A831PMM0"/>
<dbReference type="GO" id="GO:0003677">
    <property type="term" value="F:DNA binding"/>
    <property type="evidence" value="ECO:0007669"/>
    <property type="project" value="InterPro"/>
</dbReference>
<dbReference type="EMBL" id="DSDK01000702">
    <property type="protein sequence ID" value="HDR52447.1"/>
    <property type="molecule type" value="Genomic_DNA"/>
</dbReference>
<dbReference type="NCBIfam" id="TIGR00229">
    <property type="entry name" value="sensory_box"/>
    <property type="match status" value="1"/>
</dbReference>
<feature type="coiled-coil region" evidence="1">
    <location>
        <begin position="8"/>
        <end position="42"/>
    </location>
</feature>
<dbReference type="Pfam" id="PF13426">
    <property type="entry name" value="PAS_9"/>
    <property type="match status" value="1"/>
</dbReference>
<organism evidence="4">
    <name type="scientific">Mariniphaga anaerophila</name>
    <dbReference type="NCBI Taxonomy" id="1484053"/>
    <lineage>
        <taxon>Bacteria</taxon>
        <taxon>Pseudomonadati</taxon>
        <taxon>Bacteroidota</taxon>
        <taxon>Bacteroidia</taxon>
        <taxon>Marinilabiliales</taxon>
        <taxon>Prolixibacteraceae</taxon>
        <taxon>Mariniphaga</taxon>
    </lineage>
</organism>
<feature type="domain" description="PAS" evidence="2">
    <location>
        <begin position="60"/>
        <end position="94"/>
    </location>
</feature>
<comment type="caution">
    <text evidence="4">The sequence shown here is derived from an EMBL/GenBank/DDBJ whole genome shotgun (WGS) entry which is preliminary data.</text>
</comment>
<dbReference type="GO" id="GO:0006355">
    <property type="term" value="P:regulation of DNA-templated transcription"/>
    <property type="evidence" value="ECO:0007669"/>
    <property type="project" value="InterPro"/>
</dbReference>
<dbReference type="InterPro" id="IPR035965">
    <property type="entry name" value="PAS-like_dom_sf"/>
</dbReference>
<protein>
    <submittedName>
        <fullName evidence="4">PAS domain S-box protein</fullName>
    </submittedName>
</protein>
<dbReference type="SUPFAM" id="SSF55785">
    <property type="entry name" value="PYP-like sensor domain (PAS domain)"/>
    <property type="match status" value="1"/>
</dbReference>
<feature type="domain" description="PAC" evidence="3">
    <location>
        <begin position="118"/>
        <end position="170"/>
    </location>
</feature>
<dbReference type="InterPro" id="IPR000014">
    <property type="entry name" value="PAS"/>
</dbReference>
<evidence type="ECO:0000256" key="1">
    <source>
        <dbReference type="SAM" id="Coils"/>
    </source>
</evidence>
<keyword evidence="1" id="KW-0175">Coiled coil</keyword>
<dbReference type="SUPFAM" id="SSF46894">
    <property type="entry name" value="C-terminal effector domain of the bipartite response regulators"/>
    <property type="match status" value="1"/>
</dbReference>